<sequence length="136" mass="15437">VTGWNVQTCRDAIQHNFNAWVKEFGTGNKEHRQIIEQAEAFLTAYGMSRFAPVNYDPASLPISELYGYRESEGRYGEPVLFYVLPEPFKSHVAKGFNKDAVARALHEAGMLKKPASGEGWQIRTPRLKHMKGARLR</sequence>
<reference evidence="1 2" key="1">
    <citation type="submission" date="2020-05" db="EMBL/GenBank/DDBJ databases">
        <title>Epidemiological investigations into extended-spectrum beta-lactam resistant Escherichia coli ST457 carried by Australian Silver gulls identified clonal lineages that cause ExPEC disease.</title>
        <authorList>
            <person name="Nesporova K."/>
            <person name="Wyrsch E.R."/>
            <person name="Valcek A."/>
            <person name="Bitar I."/>
            <person name="Chaw K."/>
            <person name="Harris P."/>
            <person name="Hrabak J."/>
            <person name="Djordjevic S.P."/>
            <person name="Dolejska M."/>
        </authorList>
    </citation>
    <scope>NUCLEOTIDE SEQUENCE [LARGE SCALE GENOMIC DNA]</scope>
    <source>
        <strain evidence="1 2">CE1966</strain>
    </source>
</reference>
<dbReference type="AlphaFoldDB" id="A0A8T3LIZ1"/>
<dbReference type="Proteomes" id="UP000523197">
    <property type="component" value="Unassembled WGS sequence"/>
</dbReference>
<evidence type="ECO:0000313" key="1">
    <source>
        <dbReference type="EMBL" id="MBA1889814.1"/>
    </source>
</evidence>
<dbReference type="EMBL" id="JABFNF010000459">
    <property type="protein sequence ID" value="MBA1889814.1"/>
    <property type="molecule type" value="Genomic_DNA"/>
</dbReference>
<protein>
    <submittedName>
        <fullName evidence="1">DUF927 domain-containing protein</fullName>
    </submittedName>
</protein>
<comment type="caution">
    <text evidence="1">The sequence shown here is derived from an EMBL/GenBank/DDBJ whole genome shotgun (WGS) entry which is preliminary data.</text>
</comment>
<feature type="non-terminal residue" evidence="1">
    <location>
        <position position="136"/>
    </location>
</feature>
<gene>
    <name evidence="1" type="ORF">HLX92_27250</name>
</gene>
<name>A0A8T3LIZ1_ECOLX</name>
<accession>A0A8T3LIZ1</accession>
<proteinExistence type="predicted"/>
<evidence type="ECO:0000313" key="2">
    <source>
        <dbReference type="Proteomes" id="UP000523197"/>
    </source>
</evidence>
<organism evidence="1 2">
    <name type="scientific">Escherichia coli</name>
    <dbReference type="NCBI Taxonomy" id="562"/>
    <lineage>
        <taxon>Bacteria</taxon>
        <taxon>Pseudomonadati</taxon>
        <taxon>Pseudomonadota</taxon>
        <taxon>Gammaproteobacteria</taxon>
        <taxon>Enterobacterales</taxon>
        <taxon>Enterobacteriaceae</taxon>
        <taxon>Escherichia</taxon>
    </lineage>
</organism>
<feature type="non-terminal residue" evidence="1">
    <location>
        <position position="1"/>
    </location>
</feature>